<evidence type="ECO:0000313" key="1">
    <source>
        <dbReference type="EMBL" id="EDS17802.1"/>
    </source>
</evidence>
<evidence type="ECO:0000313" key="2">
    <source>
        <dbReference type="Proteomes" id="UP000005798"/>
    </source>
</evidence>
<dbReference type="EMBL" id="ABFX02000008">
    <property type="protein sequence ID" value="EDS17802.1"/>
    <property type="molecule type" value="Genomic_DNA"/>
</dbReference>
<keyword evidence="2" id="KW-1185">Reference proteome</keyword>
<name>B0N7L4_9FIRM</name>
<reference evidence="1" key="1">
    <citation type="submission" date="2007-11" db="EMBL/GenBank/DDBJ databases">
        <authorList>
            <person name="Fulton L."/>
            <person name="Clifton S."/>
            <person name="Fulton B."/>
            <person name="Xu J."/>
            <person name="Minx P."/>
            <person name="Pepin K.H."/>
            <person name="Johnson M."/>
            <person name="Thiruvilangam P."/>
            <person name="Bhonagiri V."/>
            <person name="Nash W.E."/>
            <person name="Mardis E.R."/>
            <person name="Wilson R.K."/>
        </authorList>
    </citation>
    <scope>NUCLEOTIDE SEQUENCE [LARGE SCALE GENOMIC DNA]</scope>
    <source>
        <strain evidence="1">DSM 1402</strain>
    </source>
</reference>
<gene>
    <name evidence="1" type="ORF">CLORAM_02597</name>
</gene>
<accession>B0N7L4</accession>
<reference evidence="1" key="2">
    <citation type="submission" date="2014-06" db="EMBL/GenBank/DDBJ databases">
        <title>Draft genome sequence of Clostridium ramosum(DSM 1402).</title>
        <authorList>
            <person name="Sudarsanam P."/>
            <person name="Ley R."/>
            <person name="Guruge J."/>
            <person name="Turnbaugh P.J."/>
            <person name="Mahowald M."/>
            <person name="Liep D."/>
            <person name="Gordon J."/>
        </authorList>
    </citation>
    <scope>NUCLEOTIDE SEQUENCE</scope>
    <source>
        <strain evidence="1">DSM 1402</strain>
    </source>
</reference>
<dbReference type="HOGENOM" id="CLU_102868_0_0_9"/>
<sequence length="211" mass="24084">MRDDAMKYLGRIKMKRPLMVLMVVVTVCLTAVGGIYAWSKLSASVTNNIKTPTVDTEVVEKFDKDSTVDWFDQVEKEVQFKNTGTAPVFLRVSYAEFWKDADGKVISGLVDGNEVVNKNWTEAWQNDWFDGGDGWYYYKKVLPANEMTAKVLTSLKFDSNYAEIYQTADYTLKFVSEAVQYSDDDSVNHRAVQANFGRDFKVISNNVITWN</sequence>
<comment type="caution">
    <text evidence="1">The sequence shown here is derived from an EMBL/GenBank/DDBJ whole genome shotgun (WGS) entry which is preliminary data.</text>
</comment>
<dbReference type="AlphaFoldDB" id="B0N7L4"/>
<proteinExistence type="predicted"/>
<evidence type="ECO:0008006" key="3">
    <source>
        <dbReference type="Google" id="ProtNLM"/>
    </source>
</evidence>
<dbReference type="Proteomes" id="UP000005798">
    <property type="component" value="Unassembled WGS sequence"/>
</dbReference>
<protein>
    <recommendedName>
        <fullName evidence="3">Alternate signal-mediated exported protein, CPF_0494 family</fullName>
    </recommendedName>
</protein>
<organism evidence="1 2">
    <name type="scientific">Thomasclavelia ramosa DSM 1402</name>
    <dbReference type="NCBI Taxonomy" id="445974"/>
    <lineage>
        <taxon>Bacteria</taxon>
        <taxon>Bacillati</taxon>
        <taxon>Bacillota</taxon>
        <taxon>Erysipelotrichia</taxon>
        <taxon>Erysipelotrichales</taxon>
        <taxon>Coprobacillaceae</taxon>
        <taxon>Thomasclavelia</taxon>
    </lineage>
</organism>